<dbReference type="AlphaFoldDB" id="A0AAX4HRB4"/>
<sequence length="96" mass="11242">MLSKSGLHFARFSNLQDPKRAMTLYCSNTKSQNYEKIEKLRLFTELLKFDNQSNYLINKADLSTETIFQLIEDAIEMLEHDPYSTTCPQIYLAIQK</sequence>
<organism evidence="1 2">
    <name type="scientific">Peredibacter starrii</name>
    <dbReference type="NCBI Taxonomy" id="28202"/>
    <lineage>
        <taxon>Bacteria</taxon>
        <taxon>Pseudomonadati</taxon>
        <taxon>Bdellovibrionota</taxon>
        <taxon>Bacteriovoracia</taxon>
        <taxon>Bacteriovoracales</taxon>
        <taxon>Bacteriovoracaceae</taxon>
        <taxon>Peredibacter</taxon>
    </lineage>
</organism>
<evidence type="ECO:0000313" key="2">
    <source>
        <dbReference type="Proteomes" id="UP001324634"/>
    </source>
</evidence>
<evidence type="ECO:0000313" key="1">
    <source>
        <dbReference type="EMBL" id="WPU65708.1"/>
    </source>
</evidence>
<gene>
    <name evidence="1" type="ORF">SOO65_03015</name>
</gene>
<name>A0AAX4HRB4_9BACT</name>
<keyword evidence="2" id="KW-1185">Reference proteome</keyword>
<reference evidence="1 2" key="1">
    <citation type="submission" date="2023-11" db="EMBL/GenBank/DDBJ databases">
        <title>Peredibacter starrii A3.12.</title>
        <authorList>
            <person name="Mitchell R.J."/>
        </authorList>
    </citation>
    <scope>NUCLEOTIDE SEQUENCE [LARGE SCALE GENOMIC DNA]</scope>
    <source>
        <strain evidence="1 2">A3.12</strain>
    </source>
</reference>
<dbReference type="KEGG" id="psti:SOO65_03015"/>
<accession>A0AAX4HRB4</accession>
<dbReference type="Proteomes" id="UP001324634">
    <property type="component" value="Chromosome"/>
</dbReference>
<dbReference type="RefSeq" id="WP_321396713.1">
    <property type="nucleotide sequence ID" value="NZ_CP139487.1"/>
</dbReference>
<protein>
    <submittedName>
        <fullName evidence="1">Uncharacterized protein</fullName>
    </submittedName>
</protein>
<proteinExistence type="predicted"/>
<dbReference type="EMBL" id="CP139487">
    <property type="protein sequence ID" value="WPU65708.1"/>
    <property type="molecule type" value="Genomic_DNA"/>
</dbReference>